<organism evidence="1 2">
    <name type="scientific">Advenella faeciporci</name>
    <dbReference type="NCBI Taxonomy" id="797535"/>
    <lineage>
        <taxon>Bacteria</taxon>
        <taxon>Pseudomonadati</taxon>
        <taxon>Pseudomonadota</taxon>
        <taxon>Betaproteobacteria</taxon>
        <taxon>Burkholderiales</taxon>
        <taxon>Alcaligenaceae</taxon>
    </lineage>
</organism>
<keyword evidence="2" id="KW-1185">Reference proteome</keyword>
<dbReference type="EMBL" id="BMYS01000031">
    <property type="protein sequence ID" value="GGW96610.1"/>
    <property type="molecule type" value="Genomic_DNA"/>
</dbReference>
<evidence type="ECO:0000313" key="1">
    <source>
        <dbReference type="EMBL" id="GGW96610.1"/>
    </source>
</evidence>
<accession>A0A918JR83</accession>
<name>A0A918JR83_9BURK</name>
<proteinExistence type="predicted"/>
<gene>
    <name evidence="1" type="ORF">GCM10011450_27670</name>
</gene>
<reference evidence="1" key="2">
    <citation type="submission" date="2020-09" db="EMBL/GenBank/DDBJ databases">
        <authorList>
            <person name="Sun Q."/>
            <person name="Kim S."/>
        </authorList>
    </citation>
    <scope>NUCLEOTIDE SEQUENCE</scope>
    <source>
        <strain evidence="1">KCTC 23732</strain>
    </source>
</reference>
<evidence type="ECO:0000313" key="2">
    <source>
        <dbReference type="Proteomes" id="UP000608345"/>
    </source>
</evidence>
<comment type="caution">
    <text evidence="1">The sequence shown here is derived from an EMBL/GenBank/DDBJ whole genome shotgun (WGS) entry which is preliminary data.</text>
</comment>
<sequence length="66" mass="7507">MRSTRRNSVLAGLIASLLSPASVVYSQPYKKLQGSDLTRMRQDMSRIGNDFRKSIIDYQQANEKQS</sequence>
<protein>
    <submittedName>
        <fullName evidence="1">Uncharacterized protein</fullName>
    </submittedName>
</protein>
<dbReference type="AlphaFoldDB" id="A0A918JR83"/>
<dbReference type="Proteomes" id="UP000608345">
    <property type="component" value="Unassembled WGS sequence"/>
</dbReference>
<reference evidence="1" key="1">
    <citation type="journal article" date="2014" name="Int. J. Syst. Evol. Microbiol.">
        <title>Complete genome sequence of Corynebacterium casei LMG S-19264T (=DSM 44701T), isolated from a smear-ripened cheese.</title>
        <authorList>
            <consortium name="US DOE Joint Genome Institute (JGI-PGF)"/>
            <person name="Walter F."/>
            <person name="Albersmeier A."/>
            <person name="Kalinowski J."/>
            <person name="Ruckert C."/>
        </authorList>
    </citation>
    <scope>NUCLEOTIDE SEQUENCE</scope>
    <source>
        <strain evidence="1">KCTC 23732</strain>
    </source>
</reference>